<evidence type="ECO:0000313" key="1">
    <source>
        <dbReference type="EMBL" id="GMN43449.1"/>
    </source>
</evidence>
<name>A0AA88DI42_FICCA</name>
<organism evidence="1 2">
    <name type="scientific">Ficus carica</name>
    <name type="common">Common fig</name>
    <dbReference type="NCBI Taxonomy" id="3494"/>
    <lineage>
        <taxon>Eukaryota</taxon>
        <taxon>Viridiplantae</taxon>
        <taxon>Streptophyta</taxon>
        <taxon>Embryophyta</taxon>
        <taxon>Tracheophyta</taxon>
        <taxon>Spermatophyta</taxon>
        <taxon>Magnoliopsida</taxon>
        <taxon>eudicotyledons</taxon>
        <taxon>Gunneridae</taxon>
        <taxon>Pentapetalae</taxon>
        <taxon>rosids</taxon>
        <taxon>fabids</taxon>
        <taxon>Rosales</taxon>
        <taxon>Moraceae</taxon>
        <taxon>Ficeae</taxon>
        <taxon>Ficus</taxon>
    </lineage>
</organism>
<comment type="caution">
    <text evidence="1">The sequence shown here is derived from an EMBL/GenBank/DDBJ whole genome shotgun (WGS) entry which is preliminary data.</text>
</comment>
<dbReference type="AlphaFoldDB" id="A0AA88DI42"/>
<evidence type="ECO:0000313" key="2">
    <source>
        <dbReference type="Proteomes" id="UP001187192"/>
    </source>
</evidence>
<dbReference type="EMBL" id="BTGU01000016">
    <property type="protein sequence ID" value="GMN43449.1"/>
    <property type="molecule type" value="Genomic_DNA"/>
</dbReference>
<gene>
    <name evidence="1" type="ORF">TIFTF001_012649</name>
</gene>
<keyword evidence="2" id="KW-1185">Reference proteome</keyword>
<proteinExistence type="predicted"/>
<sequence length="170" mass="19559">MNLGELNTLPKNMFTIAEAMTAFMRILGFVKESLRKVRLRGEFDEYPNEKCMHCTARLVNGIASIPIAFVERLWHYIGEVVIAVLMSHVENYYQLQLSARRTSHNLIAKMKDRSKGGFLHDESKPSRMHLDGFGDVDVEHLRQYPHFLHQAFDFQDKDDCLLEDCAAKAG</sequence>
<dbReference type="Proteomes" id="UP001187192">
    <property type="component" value="Unassembled WGS sequence"/>
</dbReference>
<reference evidence="1" key="1">
    <citation type="submission" date="2023-07" db="EMBL/GenBank/DDBJ databases">
        <title>draft genome sequence of fig (Ficus carica).</title>
        <authorList>
            <person name="Takahashi T."/>
            <person name="Nishimura K."/>
        </authorList>
    </citation>
    <scope>NUCLEOTIDE SEQUENCE</scope>
</reference>
<accession>A0AA88DI42</accession>
<protein>
    <submittedName>
        <fullName evidence="1">Uncharacterized protein</fullName>
    </submittedName>
</protein>